<dbReference type="InterPro" id="IPR012861">
    <property type="entry name" value="DUF1634"/>
</dbReference>
<evidence type="ECO:0008006" key="4">
    <source>
        <dbReference type="Google" id="ProtNLM"/>
    </source>
</evidence>
<dbReference type="Proteomes" id="UP000070352">
    <property type="component" value="Unassembled WGS sequence"/>
</dbReference>
<feature type="transmembrane region" description="Helical" evidence="1">
    <location>
        <begin position="106"/>
        <end position="126"/>
    </location>
</feature>
<keyword evidence="1" id="KW-0812">Transmembrane</keyword>
<keyword evidence="3" id="KW-1185">Reference proteome</keyword>
<feature type="transmembrane region" description="Helical" evidence="1">
    <location>
        <begin position="75"/>
        <end position="94"/>
    </location>
</feature>
<dbReference type="Pfam" id="PF07843">
    <property type="entry name" value="DUF1634"/>
    <property type="match status" value="1"/>
</dbReference>
<dbReference type="RefSeq" id="WP_068725342.1">
    <property type="nucleotide sequence ID" value="NZ_LSKU01000001.1"/>
</dbReference>
<dbReference type="AlphaFoldDB" id="A0A135L4Y8"/>
<protein>
    <recommendedName>
        <fullName evidence="4">DUF1634 domain-containing protein</fullName>
    </recommendedName>
</protein>
<accession>A0A135L4Y8</accession>
<dbReference type="EMBL" id="LSKU01000001">
    <property type="protein sequence ID" value="KXG44068.1"/>
    <property type="molecule type" value="Genomic_DNA"/>
</dbReference>
<evidence type="ECO:0000313" key="3">
    <source>
        <dbReference type="Proteomes" id="UP000070352"/>
    </source>
</evidence>
<proteinExistence type="predicted"/>
<comment type="caution">
    <text evidence="2">The sequence shown here is derived from an EMBL/GenBank/DDBJ whole genome shotgun (WGS) entry which is preliminary data.</text>
</comment>
<dbReference type="STRING" id="1413211.U473_08655"/>
<evidence type="ECO:0000313" key="2">
    <source>
        <dbReference type="EMBL" id="KXG44068.1"/>
    </source>
</evidence>
<feature type="transmembrane region" description="Helical" evidence="1">
    <location>
        <begin position="26"/>
        <end position="47"/>
    </location>
</feature>
<organism evidence="2 3">
    <name type="scientific">Tepidibacillus decaturensis</name>
    <dbReference type="NCBI Taxonomy" id="1413211"/>
    <lineage>
        <taxon>Bacteria</taxon>
        <taxon>Bacillati</taxon>
        <taxon>Bacillota</taxon>
        <taxon>Bacilli</taxon>
        <taxon>Bacillales</taxon>
        <taxon>Bacillaceae</taxon>
        <taxon>Tepidibacillus</taxon>
    </lineage>
</organism>
<evidence type="ECO:0000256" key="1">
    <source>
        <dbReference type="SAM" id="Phobius"/>
    </source>
</evidence>
<name>A0A135L4Y8_9BACI</name>
<gene>
    <name evidence="2" type="ORF">U473_08655</name>
</gene>
<sequence>MSQTLSREEQKQDENIRKMEVTISKLLRIGVFISAITVFIGLLLFVISGNTGYPNQSYPTHTIEILKGFLELKPYAVILTGLLLLILTPIFRVAISIIAFIQEKDFLFVVITTIVFVILIVSLFLGKAG</sequence>
<keyword evidence="1" id="KW-0472">Membrane</keyword>
<dbReference type="OrthoDB" id="1682804at2"/>
<reference evidence="2 3" key="1">
    <citation type="submission" date="2016-02" db="EMBL/GenBank/DDBJ databases">
        <title>Draft Genome for Tepidibacillus decaturensis nov. sp. Strain Z9, an Anaerobic, Moderately Thermophilic and Heterotrophic Bacterium from Deep Subsurface of the Illinois Basin, USA.</title>
        <authorList>
            <person name="Dong Y."/>
            <person name="Chang J.Y."/>
            <person name="Sanford R."/>
            <person name="Fouke B.W."/>
        </authorList>
    </citation>
    <scope>NUCLEOTIDE SEQUENCE [LARGE SCALE GENOMIC DNA]</scope>
    <source>
        <strain evidence="2 3">Z9</strain>
    </source>
</reference>
<keyword evidence="1" id="KW-1133">Transmembrane helix</keyword>